<dbReference type="AlphaFoldDB" id="A0A498MQ61"/>
<protein>
    <submittedName>
        <fullName evidence="2">Myelin transcription factor 1-like protein</fullName>
    </submittedName>
</protein>
<proteinExistence type="predicted"/>
<comment type="caution">
    <text evidence="2">The sequence shown here is derived from an EMBL/GenBank/DDBJ whole genome shotgun (WGS) entry which is preliminary data.</text>
</comment>
<sequence>MVYYHLYEVYQHREQTKGERKETGSFSVQIRRQQEREQLDREKQREIEEQQKDFQKKVVLQDLGLDPGSANESVKHLLMRL</sequence>
<evidence type="ECO:0000256" key="1">
    <source>
        <dbReference type="SAM" id="MobiDB-lite"/>
    </source>
</evidence>
<evidence type="ECO:0000313" key="2">
    <source>
        <dbReference type="EMBL" id="RXN22911.1"/>
    </source>
</evidence>
<keyword evidence="3" id="KW-1185">Reference proteome</keyword>
<name>A0A498MQ61_LABRO</name>
<dbReference type="EMBL" id="QBIY01012574">
    <property type="protein sequence ID" value="RXN22911.1"/>
    <property type="molecule type" value="Genomic_DNA"/>
</dbReference>
<gene>
    <name evidence="2" type="ORF">ROHU_023200</name>
</gene>
<evidence type="ECO:0000313" key="3">
    <source>
        <dbReference type="Proteomes" id="UP000290572"/>
    </source>
</evidence>
<reference evidence="2 3" key="1">
    <citation type="submission" date="2018-03" db="EMBL/GenBank/DDBJ databases">
        <title>Draft genome sequence of Rohu Carp (Labeo rohita).</title>
        <authorList>
            <person name="Das P."/>
            <person name="Kushwaha B."/>
            <person name="Joshi C.G."/>
            <person name="Kumar D."/>
            <person name="Nagpure N.S."/>
            <person name="Sahoo L."/>
            <person name="Das S.P."/>
            <person name="Bit A."/>
            <person name="Patnaik S."/>
            <person name="Meher P.K."/>
            <person name="Jayasankar P."/>
            <person name="Koringa P.G."/>
            <person name="Patel N.V."/>
            <person name="Hinsu A.T."/>
            <person name="Kumar R."/>
            <person name="Pandey M."/>
            <person name="Agarwal S."/>
            <person name="Srivastava S."/>
            <person name="Singh M."/>
            <person name="Iquebal M.A."/>
            <person name="Jaiswal S."/>
            <person name="Angadi U.B."/>
            <person name="Kumar N."/>
            <person name="Raza M."/>
            <person name="Shah T.M."/>
            <person name="Rai A."/>
            <person name="Jena J.K."/>
        </authorList>
    </citation>
    <scope>NUCLEOTIDE SEQUENCE [LARGE SCALE GENOMIC DNA]</scope>
    <source>
        <strain evidence="2">DASCIFA01</strain>
        <tissue evidence="2">Testis</tissue>
    </source>
</reference>
<feature type="region of interest" description="Disordered" evidence="1">
    <location>
        <begin position="14"/>
        <end position="50"/>
    </location>
</feature>
<dbReference type="Proteomes" id="UP000290572">
    <property type="component" value="Unassembled WGS sequence"/>
</dbReference>
<accession>A0A498MQ61</accession>
<feature type="compositionally biased region" description="Basic and acidic residues" evidence="1">
    <location>
        <begin position="32"/>
        <end position="50"/>
    </location>
</feature>
<feature type="compositionally biased region" description="Basic and acidic residues" evidence="1">
    <location>
        <begin position="14"/>
        <end position="23"/>
    </location>
</feature>
<organism evidence="2 3">
    <name type="scientific">Labeo rohita</name>
    <name type="common">Indian major carp</name>
    <name type="synonym">Cyprinus rohita</name>
    <dbReference type="NCBI Taxonomy" id="84645"/>
    <lineage>
        <taxon>Eukaryota</taxon>
        <taxon>Metazoa</taxon>
        <taxon>Chordata</taxon>
        <taxon>Craniata</taxon>
        <taxon>Vertebrata</taxon>
        <taxon>Euteleostomi</taxon>
        <taxon>Actinopterygii</taxon>
        <taxon>Neopterygii</taxon>
        <taxon>Teleostei</taxon>
        <taxon>Ostariophysi</taxon>
        <taxon>Cypriniformes</taxon>
        <taxon>Cyprinidae</taxon>
        <taxon>Labeoninae</taxon>
        <taxon>Labeonini</taxon>
        <taxon>Labeo</taxon>
    </lineage>
</organism>